<dbReference type="Proteomes" id="UP001446871">
    <property type="component" value="Unassembled WGS sequence"/>
</dbReference>
<feature type="region of interest" description="Disordered" evidence="1">
    <location>
        <begin position="1"/>
        <end position="69"/>
    </location>
</feature>
<feature type="transmembrane region" description="Helical" evidence="2">
    <location>
        <begin position="606"/>
        <end position="628"/>
    </location>
</feature>
<evidence type="ECO:0000256" key="1">
    <source>
        <dbReference type="SAM" id="MobiDB-lite"/>
    </source>
</evidence>
<feature type="compositionally biased region" description="Polar residues" evidence="1">
    <location>
        <begin position="23"/>
        <end position="35"/>
    </location>
</feature>
<organism evidence="3 4">
    <name type="scientific">Apiospora saccharicola</name>
    <dbReference type="NCBI Taxonomy" id="335842"/>
    <lineage>
        <taxon>Eukaryota</taxon>
        <taxon>Fungi</taxon>
        <taxon>Dikarya</taxon>
        <taxon>Ascomycota</taxon>
        <taxon>Pezizomycotina</taxon>
        <taxon>Sordariomycetes</taxon>
        <taxon>Xylariomycetidae</taxon>
        <taxon>Amphisphaeriales</taxon>
        <taxon>Apiosporaceae</taxon>
        <taxon>Apiospora</taxon>
    </lineage>
</organism>
<keyword evidence="4" id="KW-1185">Reference proteome</keyword>
<dbReference type="InterPro" id="IPR021514">
    <property type="entry name" value="DUF3176"/>
</dbReference>
<keyword evidence="2" id="KW-1133">Transmembrane helix</keyword>
<feature type="transmembrane region" description="Helical" evidence="2">
    <location>
        <begin position="175"/>
        <end position="198"/>
    </location>
</feature>
<dbReference type="EMBL" id="JAQQWM010000006">
    <property type="protein sequence ID" value="KAK8060755.1"/>
    <property type="molecule type" value="Genomic_DNA"/>
</dbReference>
<evidence type="ECO:0000256" key="2">
    <source>
        <dbReference type="SAM" id="Phobius"/>
    </source>
</evidence>
<name>A0ABR1URS7_9PEZI</name>
<proteinExistence type="predicted"/>
<feature type="transmembrane region" description="Helical" evidence="2">
    <location>
        <begin position="83"/>
        <end position="102"/>
    </location>
</feature>
<comment type="caution">
    <text evidence="3">The sequence shown here is derived from an EMBL/GenBank/DDBJ whole genome shotgun (WGS) entry which is preliminary data.</text>
</comment>
<dbReference type="PANTHER" id="PTHR35394:SF5">
    <property type="entry name" value="DUF3176 DOMAIN-CONTAINING PROTEIN"/>
    <property type="match status" value="1"/>
</dbReference>
<gene>
    <name evidence="3" type="ORF">PG996_010685</name>
</gene>
<feature type="compositionally biased region" description="Basic and acidic residues" evidence="1">
    <location>
        <begin position="1"/>
        <end position="12"/>
    </location>
</feature>
<accession>A0ABR1URS7</accession>
<dbReference type="PANTHER" id="PTHR35394">
    <property type="entry name" value="DUF3176 DOMAIN-CONTAINING PROTEIN"/>
    <property type="match status" value="1"/>
</dbReference>
<evidence type="ECO:0000313" key="4">
    <source>
        <dbReference type="Proteomes" id="UP001446871"/>
    </source>
</evidence>
<keyword evidence="2" id="KW-0812">Transmembrane</keyword>
<protein>
    <submittedName>
        <fullName evidence="3">Uncharacterized protein</fullName>
    </submittedName>
</protein>
<dbReference type="Pfam" id="PF11374">
    <property type="entry name" value="DUF3176"/>
    <property type="match status" value="1"/>
</dbReference>
<evidence type="ECO:0000313" key="3">
    <source>
        <dbReference type="EMBL" id="KAK8060755.1"/>
    </source>
</evidence>
<reference evidence="3 4" key="1">
    <citation type="submission" date="2023-01" db="EMBL/GenBank/DDBJ databases">
        <title>Analysis of 21 Apiospora genomes using comparative genomics revels a genus with tremendous synthesis potential of carbohydrate active enzymes and secondary metabolites.</title>
        <authorList>
            <person name="Sorensen T."/>
        </authorList>
    </citation>
    <scope>NUCLEOTIDE SEQUENCE [LARGE SCALE GENOMIC DNA]</scope>
    <source>
        <strain evidence="3 4">CBS 83171</strain>
    </source>
</reference>
<sequence length="715" mass="78262">MGSSEEHADEHAAPAPAFHRYNTLDSNPSTPTSATKPHFAFTPTDTGFPPSSTEYKPVHHGGLPERPSPSPPRHHIILRYWQWEIACLAVSVVLIGAIVSILCHYEGQQMPRWPFSINLNTLIALLATILRTTMLVAAAEVISQAKWDWFSRPRPLSHLNDFESASRGVAGSLKLLFVAPQSSLAIVAALVTISSLAIGPFTQQAIKTVACPQILEEANASIPVAHSMPGRAKYFRIGAGQWEVDVDMKGAMIQAMTNPSSNDSKIVASCETGNCTFPALADGITHSSVAMCSTCFDTTSLIREEVNTTLIGNPTNYTLPNGQWVSQWNEGVYLNTRADWNLSWASPAFTDEYRSVAQDSLLNLTVMSFTDAPCAKSDGDKLDCPHHAKAGIGGKNQVTDYIATTCAFYPCMQNYNAKLTRGVLEERVVSSVPAAKNWVEAGIPAGDMMSSPYANHTALKTPCTIDNATYELTSNWADIPRIPGRQFVGINLDGTNYTAPNECLYKMEAVYGMAMTAFMEKLLAGTCTYNRRQGDQLLCQDDLWWIAPFYHEGNSTFASVDRQLREYATAITNKFRAVGGSNYNASEAETAKGSVVRMTVCTNFDWRWLLLPIGLVMATGAMLVLMILQNCQDDGQPVWKSSLFPLLFHGFHTSQPTSMMSAGPRPVMNLDDMRGEASVKLAKFRKGHDAGFVDVGDATGSRPRGIDMDILLRNR</sequence>
<keyword evidence="2" id="KW-0472">Membrane</keyword>
<feature type="compositionally biased region" description="Polar residues" evidence="1">
    <location>
        <begin position="43"/>
        <end position="54"/>
    </location>
</feature>
<feature type="transmembrane region" description="Helical" evidence="2">
    <location>
        <begin position="122"/>
        <end position="142"/>
    </location>
</feature>